<evidence type="ECO:0000256" key="3">
    <source>
        <dbReference type="ARBA" id="ARBA00005013"/>
    </source>
</evidence>
<keyword evidence="11" id="KW-1185">Reference proteome</keyword>
<organism evidence="10 11">
    <name type="scientific">Saccharobesus litoralis</name>
    <dbReference type="NCBI Taxonomy" id="2172099"/>
    <lineage>
        <taxon>Bacteria</taxon>
        <taxon>Pseudomonadati</taxon>
        <taxon>Pseudomonadota</taxon>
        <taxon>Gammaproteobacteria</taxon>
        <taxon>Alteromonadales</taxon>
        <taxon>Alteromonadaceae</taxon>
        <taxon>Saccharobesus</taxon>
    </lineage>
</organism>
<dbReference type="Pfam" id="PF02152">
    <property type="entry name" value="FolB"/>
    <property type="match status" value="1"/>
</dbReference>
<comment type="catalytic activity">
    <reaction evidence="1">
        <text>7,8-dihydroneopterin = 7,8-dihydromonapterin</text>
        <dbReference type="Rhea" id="RHEA:45328"/>
        <dbReference type="ChEBI" id="CHEBI:17001"/>
        <dbReference type="ChEBI" id="CHEBI:71175"/>
        <dbReference type="EC" id="5.1.99.8"/>
    </reaction>
</comment>
<evidence type="ECO:0000256" key="5">
    <source>
        <dbReference type="ARBA" id="ARBA00022909"/>
    </source>
</evidence>
<feature type="domain" description="Dihydroneopterin aldolase/epimerase" evidence="9">
    <location>
        <begin position="4"/>
        <end position="114"/>
    </location>
</feature>
<dbReference type="GO" id="GO:0046654">
    <property type="term" value="P:tetrahydrofolate biosynthetic process"/>
    <property type="evidence" value="ECO:0007669"/>
    <property type="project" value="UniProtKB-UniRule"/>
</dbReference>
<dbReference type="AlphaFoldDB" id="A0A2S0VS00"/>
<dbReference type="SMART" id="SM00905">
    <property type="entry name" value="FolB"/>
    <property type="match status" value="1"/>
</dbReference>
<keyword evidence="5 8" id="KW-0289">Folate biosynthesis</keyword>
<dbReference type="GO" id="GO:0016853">
    <property type="term" value="F:isomerase activity"/>
    <property type="evidence" value="ECO:0007669"/>
    <property type="project" value="UniProtKB-KW"/>
</dbReference>
<dbReference type="GO" id="GO:0005737">
    <property type="term" value="C:cytoplasm"/>
    <property type="evidence" value="ECO:0007669"/>
    <property type="project" value="TreeGrafter"/>
</dbReference>
<comment type="catalytic activity">
    <reaction evidence="2 8">
        <text>7,8-dihydroneopterin = 6-hydroxymethyl-7,8-dihydropterin + glycolaldehyde</text>
        <dbReference type="Rhea" id="RHEA:10540"/>
        <dbReference type="ChEBI" id="CHEBI:17001"/>
        <dbReference type="ChEBI" id="CHEBI:17071"/>
        <dbReference type="ChEBI" id="CHEBI:44841"/>
        <dbReference type="EC" id="4.1.2.25"/>
    </reaction>
</comment>
<dbReference type="OrthoDB" id="9810587at2"/>
<evidence type="ECO:0000256" key="2">
    <source>
        <dbReference type="ARBA" id="ARBA00001353"/>
    </source>
</evidence>
<dbReference type="InterPro" id="IPR006156">
    <property type="entry name" value="Dihydroneopterin_aldolase"/>
</dbReference>
<reference evidence="10 11" key="1">
    <citation type="submission" date="2018-01" db="EMBL/GenBank/DDBJ databases">
        <title>Genome sequence of a Cantenovulum-like bacteria.</title>
        <authorList>
            <person name="Tan W.R."/>
            <person name="Lau N.-S."/>
            <person name="Go F."/>
            <person name="Amirul A.-A.A."/>
        </authorList>
    </citation>
    <scope>NUCLEOTIDE SEQUENCE [LARGE SCALE GENOMIC DNA]</scope>
    <source>
        <strain evidence="10 11">CCB-QB4</strain>
    </source>
</reference>
<dbReference type="EMBL" id="CP026604">
    <property type="protein sequence ID" value="AWB66880.1"/>
    <property type="molecule type" value="Genomic_DNA"/>
</dbReference>
<proteinExistence type="inferred from homology"/>
<keyword evidence="6" id="KW-0413">Isomerase</keyword>
<dbReference type="SUPFAM" id="SSF55620">
    <property type="entry name" value="Tetrahydrobiopterin biosynthesis enzymes-like"/>
    <property type="match status" value="1"/>
</dbReference>
<dbReference type="RefSeq" id="WP_108602936.1">
    <property type="nucleotide sequence ID" value="NZ_CP026604.1"/>
</dbReference>
<dbReference type="EC" id="4.1.2.25" evidence="8"/>
<dbReference type="FunFam" id="3.30.1130.10:FF:000002">
    <property type="entry name" value="7,8-dihydroneopterin aldolase"/>
    <property type="match status" value="1"/>
</dbReference>
<dbReference type="KEGG" id="cate:C2869_10735"/>
<dbReference type="UniPathway" id="UPA00077">
    <property type="reaction ID" value="UER00154"/>
</dbReference>
<dbReference type="GO" id="GO:0046656">
    <property type="term" value="P:folic acid biosynthetic process"/>
    <property type="evidence" value="ECO:0007669"/>
    <property type="project" value="UniProtKB-UniRule"/>
</dbReference>
<evidence type="ECO:0000259" key="9">
    <source>
        <dbReference type="SMART" id="SM00905"/>
    </source>
</evidence>
<accession>A0A2S0VS00</accession>
<keyword evidence="7 8" id="KW-0456">Lyase</keyword>
<comment type="pathway">
    <text evidence="3 8">Cofactor biosynthesis; tetrahydrofolate biosynthesis; 2-amino-4-hydroxy-6-hydroxymethyl-7,8-dihydropteridine diphosphate from 7,8-dihydroneopterin triphosphate: step 3/4.</text>
</comment>
<gene>
    <name evidence="10" type="primary">folB</name>
    <name evidence="10" type="ORF">C2869_10735</name>
</gene>
<dbReference type="GO" id="GO:0004150">
    <property type="term" value="F:dihydroneopterin aldolase activity"/>
    <property type="evidence" value="ECO:0007669"/>
    <property type="project" value="UniProtKB-UniRule"/>
</dbReference>
<protein>
    <recommendedName>
        <fullName evidence="8">7,8-dihydroneopterin aldolase</fullName>
        <ecNumber evidence="8">4.1.2.25</ecNumber>
    </recommendedName>
</protein>
<evidence type="ECO:0000256" key="8">
    <source>
        <dbReference type="RuleBase" id="RU362079"/>
    </source>
</evidence>
<evidence type="ECO:0000256" key="4">
    <source>
        <dbReference type="ARBA" id="ARBA00005708"/>
    </source>
</evidence>
<comment type="similarity">
    <text evidence="4 8">Belongs to the DHNA family.</text>
</comment>
<name>A0A2S0VS00_9ALTE</name>
<evidence type="ECO:0000313" key="11">
    <source>
        <dbReference type="Proteomes" id="UP000244441"/>
    </source>
</evidence>
<dbReference type="Gene3D" id="3.30.1130.10">
    <property type="match status" value="1"/>
</dbReference>
<dbReference type="CDD" id="cd00534">
    <property type="entry name" value="DHNA_DHNTPE"/>
    <property type="match status" value="1"/>
</dbReference>
<evidence type="ECO:0000256" key="1">
    <source>
        <dbReference type="ARBA" id="ARBA00000693"/>
    </source>
</evidence>
<evidence type="ECO:0000256" key="7">
    <source>
        <dbReference type="ARBA" id="ARBA00023239"/>
    </source>
</evidence>
<dbReference type="NCBIfam" id="TIGR00526">
    <property type="entry name" value="folB_dom"/>
    <property type="match status" value="1"/>
</dbReference>
<dbReference type="PANTHER" id="PTHR42844">
    <property type="entry name" value="DIHYDRONEOPTERIN ALDOLASE 1-RELATED"/>
    <property type="match status" value="1"/>
</dbReference>
<sequence length="125" mass="13866">MAIVFIENLSVDSCIGVYDWEKRIRQKLIFTIEMAWPNKPAAQTDDINLALDYAKVSQAVCDFASSRQFELIETMAEQVAALIMQQFNVSWLKIKLAKPGAVKQATSVGVIIERGTLTAENGVSN</sequence>
<dbReference type="Proteomes" id="UP000244441">
    <property type="component" value="Chromosome"/>
</dbReference>
<dbReference type="InterPro" id="IPR043133">
    <property type="entry name" value="GTP-CH-I_C/QueF"/>
</dbReference>
<dbReference type="NCBIfam" id="TIGR00525">
    <property type="entry name" value="folB"/>
    <property type="match status" value="1"/>
</dbReference>
<dbReference type="PANTHER" id="PTHR42844:SF1">
    <property type="entry name" value="DIHYDRONEOPTERIN ALDOLASE 1-RELATED"/>
    <property type="match status" value="1"/>
</dbReference>
<comment type="function">
    <text evidence="8">Catalyzes the conversion of 7,8-dihydroneopterin to 6-hydroxymethyl-7,8-dihydropterin.</text>
</comment>
<evidence type="ECO:0000256" key="6">
    <source>
        <dbReference type="ARBA" id="ARBA00023235"/>
    </source>
</evidence>
<evidence type="ECO:0000313" key="10">
    <source>
        <dbReference type="EMBL" id="AWB66880.1"/>
    </source>
</evidence>
<dbReference type="InterPro" id="IPR006157">
    <property type="entry name" value="FolB_dom"/>
</dbReference>